<proteinExistence type="predicted"/>
<dbReference type="Gene3D" id="3.10.450.100">
    <property type="entry name" value="NTF2-like, domain 1"/>
    <property type="match status" value="1"/>
</dbReference>
<evidence type="ECO:0000313" key="1">
    <source>
        <dbReference type="EMBL" id="MYL62111.1"/>
    </source>
</evidence>
<dbReference type="EMBL" id="WMEY01000001">
    <property type="protein sequence ID" value="MYL62111.1"/>
    <property type="molecule type" value="Genomic_DNA"/>
</dbReference>
<dbReference type="SUPFAM" id="SSF54427">
    <property type="entry name" value="NTF2-like"/>
    <property type="match status" value="1"/>
</dbReference>
<dbReference type="AlphaFoldDB" id="A0A845ENW8"/>
<evidence type="ECO:0000313" key="2">
    <source>
        <dbReference type="Proteomes" id="UP000447833"/>
    </source>
</evidence>
<dbReference type="Proteomes" id="UP000447833">
    <property type="component" value="Unassembled WGS sequence"/>
</dbReference>
<name>A0A845ENW8_9BACL</name>
<organism evidence="1 2">
    <name type="scientific">Guptibacillus hwajinpoensis</name>
    <dbReference type="NCBI Taxonomy" id="208199"/>
    <lineage>
        <taxon>Bacteria</taxon>
        <taxon>Bacillati</taxon>
        <taxon>Bacillota</taxon>
        <taxon>Bacilli</taxon>
        <taxon>Bacillales</taxon>
        <taxon>Guptibacillaceae</taxon>
        <taxon>Guptibacillus</taxon>
    </lineage>
</organism>
<accession>A0A845ENW8</accession>
<gene>
    <name evidence="1" type="ORF">GLW07_01950</name>
</gene>
<protein>
    <submittedName>
        <fullName evidence="1">Uncharacterized protein</fullName>
    </submittedName>
</protein>
<reference evidence="1 2" key="1">
    <citation type="submission" date="2019-11" db="EMBL/GenBank/DDBJ databases">
        <title>Genome sequences of 17 halophilic strains isolated from different environments.</title>
        <authorList>
            <person name="Furrow R.E."/>
        </authorList>
    </citation>
    <scope>NUCLEOTIDE SEQUENCE [LARGE SCALE GENOMIC DNA]</scope>
    <source>
        <strain evidence="1 2">22506_14_FS</strain>
    </source>
</reference>
<sequence length="158" mass="18484">MSYFKTRRKRGGSGKFIFSLIVLLLLGGSIAIWIWQQPKSQAIATVKEFYLYEQSGDFKKSWDLFHSEIKNRFSDEQYSQLRSQLITQDIGATSFTFDVGKVKTKKNWRSGVNGVIMKKVYVIKVTQHFQNQFGNFNLVQEVFVVKEEGDFKVLWDYK</sequence>
<dbReference type="RefSeq" id="WP_160917997.1">
    <property type="nucleotide sequence ID" value="NZ_WMEY01000001.1"/>
</dbReference>
<dbReference type="InterPro" id="IPR032710">
    <property type="entry name" value="NTF2-like_dom_sf"/>
</dbReference>
<comment type="caution">
    <text evidence="1">The sequence shown here is derived from an EMBL/GenBank/DDBJ whole genome shotgun (WGS) entry which is preliminary data.</text>
</comment>